<keyword evidence="1" id="KW-0812">Transmembrane</keyword>
<evidence type="ECO:0000313" key="2">
    <source>
        <dbReference type="EMBL" id="JAH66770.1"/>
    </source>
</evidence>
<sequence>MVVSSHDCMFFLVPVLVAMLAIVLLLVGPLCNTHFASLLLYTPCCSTAHSILAF</sequence>
<reference evidence="2" key="1">
    <citation type="submission" date="2014-11" db="EMBL/GenBank/DDBJ databases">
        <authorList>
            <person name="Amaro Gonzalez C."/>
        </authorList>
    </citation>
    <scope>NUCLEOTIDE SEQUENCE</scope>
</reference>
<reference evidence="2" key="2">
    <citation type="journal article" date="2015" name="Fish Shellfish Immunol.">
        <title>Early steps in the European eel (Anguilla anguilla)-Vibrio vulnificus interaction in the gills: Role of the RtxA13 toxin.</title>
        <authorList>
            <person name="Callol A."/>
            <person name="Pajuelo D."/>
            <person name="Ebbesson L."/>
            <person name="Teles M."/>
            <person name="MacKenzie S."/>
            <person name="Amaro C."/>
        </authorList>
    </citation>
    <scope>NUCLEOTIDE SEQUENCE</scope>
</reference>
<evidence type="ECO:0000256" key="1">
    <source>
        <dbReference type="SAM" id="Phobius"/>
    </source>
</evidence>
<protein>
    <submittedName>
        <fullName evidence="2">Uncharacterized protein</fullName>
    </submittedName>
</protein>
<accession>A0A0E9UNI8</accession>
<name>A0A0E9UNI8_ANGAN</name>
<proteinExistence type="predicted"/>
<dbReference type="AlphaFoldDB" id="A0A0E9UNI8"/>
<keyword evidence="1" id="KW-1133">Transmembrane helix</keyword>
<feature type="transmembrane region" description="Helical" evidence="1">
    <location>
        <begin position="12"/>
        <end position="31"/>
    </location>
</feature>
<organism evidence="2">
    <name type="scientific">Anguilla anguilla</name>
    <name type="common">European freshwater eel</name>
    <name type="synonym">Muraena anguilla</name>
    <dbReference type="NCBI Taxonomy" id="7936"/>
    <lineage>
        <taxon>Eukaryota</taxon>
        <taxon>Metazoa</taxon>
        <taxon>Chordata</taxon>
        <taxon>Craniata</taxon>
        <taxon>Vertebrata</taxon>
        <taxon>Euteleostomi</taxon>
        <taxon>Actinopterygii</taxon>
        <taxon>Neopterygii</taxon>
        <taxon>Teleostei</taxon>
        <taxon>Anguilliformes</taxon>
        <taxon>Anguillidae</taxon>
        <taxon>Anguilla</taxon>
    </lineage>
</organism>
<keyword evidence="1" id="KW-0472">Membrane</keyword>
<dbReference type="EMBL" id="GBXM01041807">
    <property type="protein sequence ID" value="JAH66770.1"/>
    <property type="molecule type" value="Transcribed_RNA"/>
</dbReference>